<sequence>MDAWLKAALDYVPRWIDFQVQHFDQPGCSIAIAHRGEVVLEEAFGTADLGTGEALTPRHRFRVASHSKTFTAAAILKLKDRGLLRLDDAAGTFVQGLHEDAAAATLSQLLSHSAGYVRDGADAGYFPGTRPFLTAAQLRAELALAPPLPAGQRFKYSNHGYGILGLVIEAVTGEHYRDWIMREIVGPAGLTETYADIGLMNAGTLAKGHSTRLPYGRRLVIPGDAPTADLASATGFVSTAADLARFFAQLSPSSPATLLSPAARRDMTRRHWRDSESTLERYYGLGTISGSVAGWDWFGHSGSFAGTLSRTAVFPAEDVTISVLTNAIDGPAQLWVDGIAQILKVFRTRGAPSAEVADWAGRWWTLWGAMDLVPAGDKVLASPPALNPPLAEVSEITVTGLDAGLITRAPGFNQPGEAATRVRDAEGEVSEVWMGGVRLIGEFAFAEEVATRFGG</sequence>
<accession>A0A2T4YZR1</accession>
<dbReference type="PANTHER" id="PTHR46825:SF9">
    <property type="entry name" value="BETA-LACTAMASE-RELATED DOMAIN-CONTAINING PROTEIN"/>
    <property type="match status" value="1"/>
</dbReference>
<protein>
    <submittedName>
        <fullName evidence="2">CubicO group peptidase (Beta-lactamase class C family)</fullName>
    </submittedName>
</protein>
<dbReference type="AlphaFoldDB" id="A0A2T4YZR1"/>
<evidence type="ECO:0000313" key="3">
    <source>
        <dbReference type="Proteomes" id="UP000241808"/>
    </source>
</evidence>
<dbReference type="InterPro" id="IPR050491">
    <property type="entry name" value="AmpC-like"/>
</dbReference>
<dbReference type="OrthoDB" id="5377981at2"/>
<dbReference type="PANTHER" id="PTHR46825">
    <property type="entry name" value="D-ALANYL-D-ALANINE-CARBOXYPEPTIDASE/ENDOPEPTIDASE AMPH"/>
    <property type="match status" value="1"/>
</dbReference>
<comment type="caution">
    <text evidence="2">The sequence shown here is derived from an EMBL/GenBank/DDBJ whole genome shotgun (WGS) entry which is preliminary data.</text>
</comment>
<feature type="domain" description="Beta-lactamase-related" evidence="1">
    <location>
        <begin position="20"/>
        <end position="327"/>
    </location>
</feature>
<evidence type="ECO:0000259" key="1">
    <source>
        <dbReference type="Pfam" id="PF00144"/>
    </source>
</evidence>
<dbReference type="EMBL" id="PZZL01000008">
    <property type="protein sequence ID" value="PTM52420.1"/>
    <property type="molecule type" value="Genomic_DNA"/>
</dbReference>
<dbReference type="SUPFAM" id="SSF56601">
    <property type="entry name" value="beta-lactamase/transpeptidase-like"/>
    <property type="match status" value="1"/>
</dbReference>
<name>A0A2T4YZR1_9HYPH</name>
<gene>
    <name evidence="2" type="ORF">C8P69_108222</name>
</gene>
<keyword evidence="3" id="KW-1185">Reference proteome</keyword>
<organism evidence="2 3">
    <name type="scientific">Phreatobacter oligotrophus</name>
    <dbReference type="NCBI Taxonomy" id="1122261"/>
    <lineage>
        <taxon>Bacteria</taxon>
        <taxon>Pseudomonadati</taxon>
        <taxon>Pseudomonadota</taxon>
        <taxon>Alphaproteobacteria</taxon>
        <taxon>Hyphomicrobiales</taxon>
        <taxon>Phreatobacteraceae</taxon>
        <taxon>Phreatobacter</taxon>
    </lineage>
</organism>
<dbReference type="Pfam" id="PF00144">
    <property type="entry name" value="Beta-lactamase"/>
    <property type="match status" value="1"/>
</dbReference>
<dbReference type="Proteomes" id="UP000241808">
    <property type="component" value="Unassembled WGS sequence"/>
</dbReference>
<dbReference type="InterPro" id="IPR012338">
    <property type="entry name" value="Beta-lactam/transpept-like"/>
</dbReference>
<proteinExistence type="predicted"/>
<dbReference type="RefSeq" id="WP_108178791.1">
    <property type="nucleotide sequence ID" value="NZ_PZZL01000008.1"/>
</dbReference>
<dbReference type="InterPro" id="IPR001466">
    <property type="entry name" value="Beta-lactam-related"/>
</dbReference>
<dbReference type="Gene3D" id="3.40.710.10">
    <property type="entry name" value="DD-peptidase/beta-lactamase superfamily"/>
    <property type="match status" value="1"/>
</dbReference>
<evidence type="ECO:0000313" key="2">
    <source>
        <dbReference type="EMBL" id="PTM52420.1"/>
    </source>
</evidence>
<reference evidence="2 3" key="1">
    <citation type="submission" date="2018-04" db="EMBL/GenBank/DDBJ databases">
        <title>Genomic Encyclopedia of Archaeal and Bacterial Type Strains, Phase II (KMG-II): from individual species to whole genera.</title>
        <authorList>
            <person name="Goeker M."/>
        </authorList>
    </citation>
    <scope>NUCLEOTIDE SEQUENCE [LARGE SCALE GENOMIC DNA]</scope>
    <source>
        <strain evidence="2 3">DSM 25521</strain>
    </source>
</reference>